<reference evidence="3 4" key="1">
    <citation type="submission" date="2020-08" db="EMBL/GenBank/DDBJ databases">
        <title>Plant Genome Project.</title>
        <authorList>
            <person name="Zhang R.-G."/>
        </authorList>
    </citation>
    <scope>NUCLEOTIDE SEQUENCE [LARGE SCALE GENOMIC DNA]</scope>
    <source>
        <tissue evidence="3">Rhizome</tissue>
    </source>
</reference>
<feature type="repeat" description="PPR" evidence="2">
    <location>
        <begin position="712"/>
        <end position="746"/>
    </location>
</feature>
<evidence type="ECO:0000256" key="2">
    <source>
        <dbReference type="PROSITE-ProRule" id="PRU00708"/>
    </source>
</evidence>
<dbReference type="PROSITE" id="PS51375">
    <property type="entry name" value="PPR"/>
    <property type="match status" value="3"/>
</dbReference>
<dbReference type="InterPro" id="IPR046960">
    <property type="entry name" value="PPR_At4g14850-like_plant"/>
</dbReference>
<dbReference type="Pfam" id="PF20431">
    <property type="entry name" value="E_motif"/>
    <property type="match status" value="1"/>
</dbReference>
<dbReference type="GO" id="GO:0009451">
    <property type="term" value="P:RNA modification"/>
    <property type="evidence" value="ECO:0007669"/>
    <property type="project" value="InterPro"/>
</dbReference>
<dbReference type="InterPro" id="IPR002885">
    <property type="entry name" value="PPR_rpt"/>
</dbReference>
<dbReference type="EMBL" id="JACMSC010000022">
    <property type="protein sequence ID" value="KAG6468548.1"/>
    <property type="molecule type" value="Genomic_DNA"/>
</dbReference>
<dbReference type="InterPro" id="IPR046848">
    <property type="entry name" value="E_motif"/>
</dbReference>
<accession>A0A8J5BYA9</accession>
<dbReference type="Pfam" id="PF01535">
    <property type="entry name" value="PPR"/>
    <property type="match status" value="2"/>
</dbReference>
<feature type="repeat" description="PPR" evidence="2">
    <location>
        <begin position="677"/>
        <end position="711"/>
    </location>
</feature>
<dbReference type="InterPro" id="IPR011990">
    <property type="entry name" value="TPR-like_helical_dom_sf"/>
</dbReference>
<gene>
    <name evidence="3" type="ORF">ZIOFF_073236</name>
</gene>
<proteinExistence type="predicted"/>
<comment type="caution">
    <text evidence="3">The sequence shown here is derived from an EMBL/GenBank/DDBJ whole genome shotgun (WGS) entry which is preliminary data.</text>
</comment>
<keyword evidence="1" id="KW-0677">Repeat</keyword>
<dbReference type="FunFam" id="1.25.40.10:FF:000378">
    <property type="entry name" value="Pentatricopeptide repeat-containing protein mitochondrial"/>
    <property type="match status" value="1"/>
</dbReference>
<dbReference type="GO" id="GO:0003723">
    <property type="term" value="F:RNA binding"/>
    <property type="evidence" value="ECO:0007669"/>
    <property type="project" value="InterPro"/>
</dbReference>
<dbReference type="AlphaFoldDB" id="A0A8J5BYA9"/>
<protein>
    <recommendedName>
        <fullName evidence="5">Pentatricopeptide repeat-containing protein</fullName>
    </recommendedName>
</protein>
<dbReference type="Gene3D" id="1.25.40.10">
    <property type="entry name" value="Tetratricopeptide repeat domain"/>
    <property type="match status" value="3"/>
</dbReference>
<dbReference type="Pfam" id="PF13041">
    <property type="entry name" value="PPR_2"/>
    <property type="match status" value="2"/>
</dbReference>
<feature type="repeat" description="PPR" evidence="2">
    <location>
        <begin position="576"/>
        <end position="610"/>
    </location>
</feature>
<dbReference type="PANTHER" id="PTHR47926:SF438">
    <property type="entry name" value="PENTATRICOPEPTIDE REPEAT-CONTAINING PROTEIN"/>
    <property type="match status" value="1"/>
</dbReference>
<evidence type="ECO:0000256" key="1">
    <source>
        <dbReference type="ARBA" id="ARBA00022737"/>
    </source>
</evidence>
<organism evidence="3 4">
    <name type="scientific">Zingiber officinale</name>
    <name type="common">Ginger</name>
    <name type="synonym">Amomum zingiber</name>
    <dbReference type="NCBI Taxonomy" id="94328"/>
    <lineage>
        <taxon>Eukaryota</taxon>
        <taxon>Viridiplantae</taxon>
        <taxon>Streptophyta</taxon>
        <taxon>Embryophyta</taxon>
        <taxon>Tracheophyta</taxon>
        <taxon>Spermatophyta</taxon>
        <taxon>Magnoliopsida</taxon>
        <taxon>Liliopsida</taxon>
        <taxon>Zingiberales</taxon>
        <taxon>Zingiberaceae</taxon>
        <taxon>Zingiber</taxon>
    </lineage>
</organism>
<dbReference type="Proteomes" id="UP000734854">
    <property type="component" value="Unassembled WGS sequence"/>
</dbReference>
<evidence type="ECO:0000313" key="4">
    <source>
        <dbReference type="Proteomes" id="UP000734854"/>
    </source>
</evidence>
<name>A0A8J5BYA9_ZINOF</name>
<dbReference type="FunFam" id="1.25.40.10:FF:000073">
    <property type="entry name" value="Pentatricopeptide repeat-containing protein chloroplastic"/>
    <property type="match status" value="1"/>
</dbReference>
<evidence type="ECO:0008006" key="5">
    <source>
        <dbReference type="Google" id="ProtNLM"/>
    </source>
</evidence>
<dbReference type="NCBIfam" id="TIGR00756">
    <property type="entry name" value="PPR"/>
    <property type="match status" value="4"/>
</dbReference>
<keyword evidence="4" id="KW-1185">Reference proteome</keyword>
<sequence length="903" mass="102059">MIVLFVAYVVAYMTRNWVVSLFPCRKLVFGHTNTHFIPVTDEPLPPFKYATRRTFVSPIQVHFPFLDLITDSLYNIDIMIFLGLLLQVALLKSVNQSGSITALKALLRFGAQWLGFTSSPPSHPTPPFLCSRSKMMNLVMAASGGFATAATTEHHRRGFSDEVLHPLAFPASEYLPETELRDSSSHLAVAGGVPTRVLPSSEQHNLALSNAVKKEEPRLMRLIRIPLHSKFPSAWFASRKLRFRRRPHHRFFTYQKLTMDGSLAKLIVKTSTTRSLPWRLRLPSFQSGLHRRRGQRRKGVNLKTQHSEGEAECIYSSCSLSDLLKLLCVSTEINWQTGVGKVASWLQTVCFLRRNLRWIMLVMWIQLLHISSSHSFICSKPFYIARHVLEQFSTFASSSRYRKLEDKDLDKALKVLDLVIPKTSDVKLKGKSGHHRLINGCMDDLLKVNQQNFLKFVKKSASTNLCYKIEDIFEKSHHNEAFLCSRTDNKVKEDALLSFCNLHYRGIKLDPPTISSAISSCVSSGTFGTGVQLHALSIKNGCEISLLTGSSLITLYSKLGQLSNAYYIFHMMPVRNVVSWTAVISGYAHYREVETCLQLFSSMRQAFIEPNDITFVCILSSCTTSAYLGFGRSVHSLELKMGFGFYIHVSNALISMYAKCGSINEAHFVFEKMQLRDRISWNSMLSGYSQYGLANIAIDLLNQMYTQNATPDAISYLCVLSSCRHAGLVEKGRLCFDLMLKHGVNPELDHYSCMVDLLGRAGLLEEAFDVIKKMPIRPNAVIWGSLLSSCRVHRNVWIGIHAAEKRLLLEPECAPTYLQLANLYASAGYWNEAAKVRKLMKERGLRTSPGYAWIEIGDKVHKFKAEDGSNAQLNEILRIVDCLACHMELFECTSVANFMLEYE</sequence>
<dbReference type="PANTHER" id="PTHR47926">
    <property type="entry name" value="PENTATRICOPEPTIDE REPEAT-CONTAINING PROTEIN"/>
    <property type="match status" value="1"/>
</dbReference>
<evidence type="ECO:0000313" key="3">
    <source>
        <dbReference type="EMBL" id="KAG6468548.1"/>
    </source>
</evidence>